<accession>A0A243WCE8</accession>
<organism evidence="2 3">
    <name type="scientific">Hymenobacter crusticola</name>
    <dbReference type="NCBI Taxonomy" id="1770526"/>
    <lineage>
        <taxon>Bacteria</taxon>
        <taxon>Pseudomonadati</taxon>
        <taxon>Bacteroidota</taxon>
        <taxon>Cytophagia</taxon>
        <taxon>Cytophagales</taxon>
        <taxon>Hymenobacteraceae</taxon>
        <taxon>Hymenobacter</taxon>
    </lineage>
</organism>
<keyword evidence="1" id="KW-1133">Transmembrane helix</keyword>
<feature type="transmembrane region" description="Helical" evidence="1">
    <location>
        <begin position="49"/>
        <end position="69"/>
    </location>
</feature>
<keyword evidence="1" id="KW-0472">Membrane</keyword>
<dbReference type="Proteomes" id="UP000194873">
    <property type="component" value="Unassembled WGS sequence"/>
</dbReference>
<feature type="transmembrane region" description="Helical" evidence="1">
    <location>
        <begin position="113"/>
        <end position="129"/>
    </location>
</feature>
<keyword evidence="1" id="KW-0812">Transmembrane</keyword>
<name>A0A243WCE8_9BACT</name>
<feature type="transmembrane region" description="Helical" evidence="1">
    <location>
        <begin position="21"/>
        <end position="43"/>
    </location>
</feature>
<evidence type="ECO:0000256" key="1">
    <source>
        <dbReference type="SAM" id="Phobius"/>
    </source>
</evidence>
<feature type="transmembrane region" description="Helical" evidence="1">
    <location>
        <begin position="76"/>
        <end position="93"/>
    </location>
</feature>
<dbReference type="EMBL" id="MTSE01000007">
    <property type="protein sequence ID" value="OUJ73116.1"/>
    <property type="molecule type" value="Genomic_DNA"/>
</dbReference>
<protein>
    <recommendedName>
        <fullName evidence="4">Magnesium citrate secondary transporter</fullName>
    </recommendedName>
</protein>
<sequence>MAGSGISRVIRPGVKLLELHRPLFAGAAAVYGLFKVLQLSHWVSFPTYITSYLADLTCMPILLTLTLVVQRRLTQNLAFIFPSRWLVAAWLYVSVVFEGLVPQWSSRYVSDPLDVVAYALGTLAFRIWLNRPALPH</sequence>
<keyword evidence="3" id="KW-1185">Reference proteome</keyword>
<dbReference type="AlphaFoldDB" id="A0A243WCE8"/>
<comment type="caution">
    <text evidence="2">The sequence shown here is derived from an EMBL/GenBank/DDBJ whole genome shotgun (WGS) entry which is preliminary data.</text>
</comment>
<proteinExistence type="predicted"/>
<evidence type="ECO:0000313" key="3">
    <source>
        <dbReference type="Proteomes" id="UP000194873"/>
    </source>
</evidence>
<reference evidence="2 3" key="1">
    <citation type="submission" date="2017-01" db="EMBL/GenBank/DDBJ databases">
        <title>A new Hymenobacter.</title>
        <authorList>
            <person name="Liang Y."/>
            <person name="Feng F."/>
        </authorList>
    </citation>
    <scope>NUCLEOTIDE SEQUENCE [LARGE SCALE GENOMIC DNA]</scope>
    <source>
        <strain evidence="2">MIMBbqt21</strain>
    </source>
</reference>
<evidence type="ECO:0000313" key="2">
    <source>
        <dbReference type="EMBL" id="OUJ73116.1"/>
    </source>
</evidence>
<evidence type="ECO:0008006" key="4">
    <source>
        <dbReference type="Google" id="ProtNLM"/>
    </source>
</evidence>
<gene>
    <name evidence="2" type="ORF">BXP70_14880</name>
</gene>
<dbReference type="RefSeq" id="WP_179197704.1">
    <property type="nucleotide sequence ID" value="NZ_MTSE01000007.1"/>
</dbReference>